<dbReference type="Pfam" id="PF23733">
    <property type="entry name" value="GRXCR1-2_C"/>
    <property type="match status" value="1"/>
</dbReference>
<evidence type="ECO:0000313" key="3">
    <source>
        <dbReference type="Proteomes" id="UP000595140"/>
    </source>
</evidence>
<dbReference type="OrthoDB" id="423313at2759"/>
<evidence type="ECO:0000259" key="1">
    <source>
        <dbReference type="Pfam" id="PF00462"/>
    </source>
</evidence>
<dbReference type="EMBL" id="OOIL02000204">
    <property type="protein sequence ID" value="VFQ61944.1"/>
    <property type="molecule type" value="Genomic_DNA"/>
</dbReference>
<dbReference type="AlphaFoldDB" id="A0A484KDI4"/>
<dbReference type="Pfam" id="PF00462">
    <property type="entry name" value="Glutaredoxin"/>
    <property type="match status" value="1"/>
</dbReference>
<accession>A0A484KDI4</accession>
<dbReference type="InterPro" id="IPR036249">
    <property type="entry name" value="Thioredoxin-like_sf"/>
</dbReference>
<protein>
    <recommendedName>
        <fullName evidence="1">Glutaredoxin domain-containing protein</fullName>
    </recommendedName>
</protein>
<proteinExistence type="predicted"/>
<keyword evidence="3" id="KW-1185">Reference proteome</keyword>
<organism evidence="2 3">
    <name type="scientific">Cuscuta campestris</name>
    <dbReference type="NCBI Taxonomy" id="132261"/>
    <lineage>
        <taxon>Eukaryota</taxon>
        <taxon>Viridiplantae</taxon>
        <taxon>Streptophyta</taxon>
        <taxon>Embryophyta</taxon>
        <taxon>Tracheophyta</taxon>
        <taxon>Spermatophyta</taxon>
        <taxon>Magnoliopsida</taxon>
        <taxon>eudicotyledons</taxon>
        <taxon>Gunneridae</taxon>
        <taxon>Pentapetalae</taxon>
        <taxon>asterids</taxon>
        <taxon>lamiids</taxon>
        <taxon>Solanales</taxon>
        <taxon>Convolvulaceae</taxon>
        <taxon>Cuscuteae</taxon>
        <taxon>Cuscuta</taxon>
        <taxon>Cuscuta subgen. Grammica</taxon>
        <taxon>Cuscuta sect. Cleistogrammica</taxon>
    </lineage>
</organism>
<dbReference type="SUPFAM" id="SSF52833">
    <property type="entry name" value="Thioredoxin-like"/>
    <property type="match status" value="1"/>
</dbReference>
<sequence>MAPGRTSGETFGLSRKPSVERIGSIKKIHGSSAFDSIVSVAGNSFTGKVKKLCSLFDAQKLSRGLSSFLPLQRQSSTVSAAAKPSISGSGDSPPLLPGTDDRVVVYFTSLRGIRRTFEDCYTARMILKSFRVNVDERDVSMDGAYRAELQSALGEKSVSLPQIFIKGKYIGGAEVIKQMNEVGELVKLLRGLPARPPGCAAVCNGCGDARFFPCTNCNGSKKVFDEGGGQVRRCHVCNEYGLVRCPFCCY</sequence>
<dbReference type="Proteomes" id="UP000595140">
    <property type="component" value="Unassembled WGS sequence"/>
</dbReference>
<dbReference type="InterPro" id="IPR002109">
    <property type="entry name" value="Glutaredoxin"/>
</dbReference>
<dbReference type="PANTHER" id="PTHR45669">
    <property type="entry name" value="GLUTAREDOXIN DOMAIN-CONTAINING CYSTEINE-RICH PROTEIN CG12206-RELATED"/>
    <property type="match status" value="1"/>
</dbReference>
<name>A0A484KDI4_9ASTE</name>
<gene>
    <name evidence="2" type="ORF">CCAM_LOCUS3720</name>
</gene>
<dbReference type="PROSITE" id="PS51354">
    <property type="entry name" value="GLUTAREDOXIN_2"/>
    <property type="match status" value="1"/>
</dbReference>
<dbReference type="CDD" id="cd03031">
    <property type="entry name" value="GRX_GRX_like"/>
    <property type="match status" value="1"/>
</dbReference>
<dbReference type="PANTHER" id="PTHR45669:SF17">
    <property type="entry name" value="GLUTAREDOXIN DOMAIN-CONTAINING PROTEIN"/>
    <property type="match status" value="1"/>
</dbReference>
<reference evidence="2 3" key="1">
    <citation type="submission" date="2018-04" db="EMBL/GenBank/DDBJ databases">
        <authorList>
            <person name="Vogel A."/>
        </authorList>
    </citation>
    <scope>NUCLEOTIDE SEQUENCE [LARGE SCALE GENOMIC DNA]</scope>
</reference>
<evidence type="ECO:0000313" key="2">
    <source>
        <dbReference type="EMBL" id="VFQ61944.1"/>
    </source>
</evidence>
<feature type="domain" description="Glutaredoxin" evidence="1">
    <location>
        <begin position="104"/>
        <end position="170"/>
    </location>
</feature>
<dbReference type="Gene3D" id="3.40.30.10">
    <property type="entry name" value="Glutaredoxin"/>
    <property type="match status" value="1"/>
</dbReference>